<sequence>MSTSTTTLASPWELSATRSSPRGRLLKSRRCHVWGPPMSRTSTST</sequence>
<reference evidence="2" key="1">
    <citation type="submission" date="2014-11" db="EMBL/GenBank/DDBJ databases">
        <authorList>
            <person name="Amaro Gonzalez C."/>
        </authorList>
    </citation>
    <scope>NUCLEOTIDE SEQUENCE</scope>
</reference>
<organism evidence="2">
    <name type="scientific">Anguilla anguilla</name>
    <name type="common">European freshwater eel</name>
    <name type="synonym">Muraena anguilla</name>
    <dbReference type="NCBI Taxonomy" id="7936"/>
    <lineage>
        <taxon>Eukaryota</taxon>
        <taxon>Metazoa</taxon>
        <taxon>Chordata</taxon>
        <taxon>Craniata</taxon>
        <taxon>Vertebrata</taxon>
        <taxon>Euteleostomi</taxon>
        <taxon>Actinopterygii</taxon>
        <taxon>Neopterygii</taxon>
        <taxon>Teleostei</taxon>
        <taxon>Anguilliformes</taxon>
        <taxon>Anguillidae</taxon>
        <taxon>Anguilla</taxon>
    </lineage>
</organism>
<reference evidence="2" key="2">
    <citation type="journal article" date="2015" name="Fish Shellfish Immunol.">
        <title>Early steps in the European eel (Anguilla anguilla)-Vibrio vulnificus interaction in the gills: Role of the RtxA13 toxin.</title>
        <authorList>
            <person name="Callol A."/>
            <person name="Pajuelo D."/>
            <person name="Ebbesson L."/>
            <person name="Teles M."/>
            <person name="MacKenzie S."/>
            <person name="Amaro C."/>
        </authorList>
    </citation>
    <scope>NUCLEOTIDE SEQUENCE</scope>
</reference>
<dbReference type="EMBL" id="GBXM01019934">
    <property type="protein sequence ID" value="JAH88643.1"/>
    <property type="molecule type" value="Transcribed_RNA"/>
</dbReference>
<dbReference type="AlphaFoldDB" id="A0A0E9WGN1"/>
<protein>
    <submittedName>
        <fullName evidence="2">Uncharacterized protein</fullName>
    </submittedName>
</protein>
<evidence type="ECO:0000313" key="2">
    <source>
        <dbReference type="EMBL" id="JAH88643.1"/>
    </source>
</evidence>
<proteinExistence type="predicted"/>
<accession>A0A0E9WGN1</accession>
<evidence type="ECO:0000256" key="1">
    <source>
        <dbReference type="SAM" id="MobiDB-lite"/>
    </source>
</evidence>
<feature type="region of interest" description="Disordered" evidence="1">
    <location>
        <begin position="1"/>
        <end position="25"/>
    </location>
</feature>
<name>A0A0E9WGN1_ANGAN</name>